<evidence type="ECO:0000256" key="1">
    <source>
        <dbReference type="SAM" id="MobiDB-lite"/>
    </source>
</evidence>
<comment type="caution">
    <text evidence="2">The sequence shown here is derived from an EMBL/GenBank/DDBJ whole genome shotgun (WGS) entry which is preliminary data.</text>
</comment>
<gene>
    <name evidence="2" type="ORF">JVT61DRAFT_10135</name>
</gene>
<proteinExistence type="predicted"/>
<dbReference type="Proteomes" id="UP000683000">
    <property type="component" value="Unassembled WGS sequence"/>
</dbReference>
<keyword evidence="3" id="KW-1185">Reference proteome</keyword>
<feature type="compositionally biased region" description="Polar residues" evidence="1">
    <location>
        <begin position="262"/>
        <end position="275"/>
    </location>
</feature>
<feature type="region of interest" description="Disordered" evidence="1">
    <location>
        <begin position="241"/>
        <end position="275"/>
    </location>
</feature>
<evidence type="ECO:0000313" key="3">
    <source>
        <dbReference type="Proteomes" id="UP000683000"/>
    </source>
</evidence>
<protein>
    <submittedName>
        <fullName evidence="2">Uncharacterized protein</fullName>
    </submittedName>
</protein>
<reference evidence="2" key="1">
    <citation type="submission" date="2021-03" db="EMBL/GenBank/DDBJ databases">
        <title>Evolutionary innovations through gain and loss of genes in the ectomycorrhizal Boletales.</title>
        <authorList>
            <person name="Wu G."/>
            <person name="Miyauchi S."/>
            <person name="Morin E."/>
            <person name="Yang Z.-L."/>
            <person name="Xu J."/>
            <person name="Martin F.M."/>
        </authorList>
    </citation>
    <scope>NUCLEOTIDE SEQUENCE</scope>
    <source>
        <strain evidence="2">BR01</strain>
    </source>
</reference>
<dbReference type="EMBL" id="JAGFBS010000004">
    <property type="protein sequence ID" value="KAG6379622.1"/>
    <property type="molecule type" value="Genomic_DNA"/>
</dbReference>
<name>A0A8I2YYS5_9AGAM</name>
<sequence>MSCKDSESTVDFYEACKRCLDHLCLPEQQSNACVEIKLVVAFDYKKKEGRQCLLPGMSAAVLSSVPVAPGIEQASLDKIYNIFVTEFLSTFRQRAFGWDTVELPAAMVQRLEARDSRNLSMASASEAFLFPNPMVAASTPRPSFLRSNSDADFAFTDMTLSTNCLSSNISDFLVTSTAASASEPSISKPFVPLMHNSSTELSSESSISLDLISSIPTKSLLALCPPSPSFSLLAEGITRGRGRHTNTSKEPSHHSKFASPAMNKTSDGTSRRNPNLTSLMHALSAPVPNNPFHFVQHRDQAPTASSASVITTPTLGKDDRRYTRITQLLQCAIGVGELQALTIDLIWNCINGVYDPESWGAILVACGVDEGRIGMVIEVMKAAKRAVD</sequence>
<dbReference type="OrthoDB" id="2683473at2759"/>
<organism evidence="2 3">
    <name type="scientific">Boletus reticuloceps</name>
    <dbReference type="NCBI Taxonomy" id="495285"/>
    <lineage>
        <taxon>Eukaryota</taxon>
        <taxon>Fungi</taxon>
        <taxon>Dikarya</taxon>
        <taxon>Basidiomycota</taxon>
        <taxon>Agaricomycotina</taxon>
        <taxon>Agaricomycetes</taxon>
        <taxon>Agaricomycetidae</taxon>
        <taxon>Boletales</taxon>
        <taxon>Boletineae</taxon>
        <taxon>Boletaceae</taxon>
        <taxon>Boletoideae</taxon>
        <taxon>Boletus</taxon>
    </lineage>
</organism>
<evidence type="ECO:0000313" key="2">
    <source>
        <dbReference type="EMBL" id="KAG6379622.1"/>
    </source>
</evidence>
<accession>A0A8I2YYS5</accession>
<dbReference type="AlphaFoldDB" id="A0A8I2YYS5"/>